<dbReference type="InterPro" id="IPR003018">
    <property type="entry name" value="GAF"/>
</dbReference>
<dbReference type="RefSeq" id="WP_113692086.1">
    <property type="nucleotide sequence ID" value="NZ_CP015163.1"/>
</dbReference>
<feature type="domain" description="GAF" evidence="2">
    <location>
        <begin position="78"/>
        <end position="228"/>
    </location>
</feature>
<keyword evidence="4" id="KW-1185">Reference proteome</keyword>
<evidence type="ECO:0000256" key="1">
    <source>
        <dbReference type="ARBA" id="ARBA00006754"/>
    </source>
</evidence>
<comment type="similarity">
    <text evidence="1">Belongs to the CdaR family.</text>
</comment>
<dbReference type="InterPro" id="IPR051448">
    <property type="entry name" value="CdaR-like_regulators"/>
</dbReference>
<reference evidence="3 4" key="1">
    <citation type="submission" date="2016-04" db="EMBL/GenBank/DDBJ databases">
        <title>Complete genome sequence and analysis of deep-sea sediment isolate, Amycolatopsis sp. WP1.</title>
        <authorList>
            <person name="Wang H."/>
            <person name="Chen S."/>
            <person name="Wu Q."/>
        </authorList>
    </citation>
    <scope>NUCLEOTIDE SEQUENCE [LARGE SCALE GENOMIC DNA]</scope>
    <source>
        <strain evidence="3 4">WP1</strain>
    </source>
</reference>
<dbReference type="InterPro" id="IPR025736">
    <property type="entry name" value="PucR_C-HTH_dom"/>
</dbReference>
<dbReference type="OrthoDB" id="8026818at2"/>
<dbReference type="EMBL" id="CP015163">
    <property type="protein sequence ID" value="AXB42828.1"/>
    <property type="molecule type" value="Genomic_DNA"/>
</dbReference>
<protein>
    <recommendedName>
        <fullName evidence="2">GAF domain-containing protein</fullName>
    </recommendedName>
</protein>
<proteinExistence type="inferred from homology"/>
<dbReference type="KEGG" id="aab:A4R43_10010"/>
<sequence length="601" mass="64356">MSETDSWLRLLADERPEAELEEFRREQLTGAGGTRRDRLALAADRAFAIRRRLDARRRHAAELTVLNDLARRLTTLRDSAEVLTEVAAQARRLLRVDVAYLMLRQDDGRLRIEVVDGSMGSVLRGIELAAGRGLGGRVLRTGEPMWSEDYLRDTRIKHVATVDAAAESEQLGGILGVPLIRGDRPIGVLLAADRRPRAFHGGEVELLAALASHAAVALHNAGLFEELTEANATLRRADELRERLTAAVIDGGGYAEIAGELARALRGPVAVFGADHELLAGEGESAELVREAGAPHTVVHLGDAVLAPVVLGSGYAGCLVARGEAARDADAPRLLALGANSVAVVITSERSRVEAELRTRGEFVGALLSPGADEGGLRRRAARAGLALAQVRAVAVFDPGDADPRQAAQSAARVAGDAGGWSAEHGGHVVALLPGTTGEQAAERIRRVGPPCAVGIADCAGGVRAIREAHESARQTATVLLALGRARDCARAAELGLYRSLFGQAGRDELLVFITEAVGPLLAHDRDRQRDLATTLRTYLEQSRHHARTCALLHIHANTLYQRLERIDGLLGPGWREPRRALEVQLALRLHDVLSALRARG</sequence>
<evidence type="ECO:0000313" key="4">
    <source>
        <dbReference type="Proteomes" id="UP000250434"/>
    </source>
</evidence>
<organism evidence="3 4">
    <name type="scientific">Amycolatopsis albispora</name>
    <dbReference type="NCBI Taxonomy" id="1804986"/>
    <lineage>
        <taxon>Bacteria</taxon>
        <taxon>Bacillati</taxon>
        <taxon>Actinomycetota</taxon>
        <taxon>Actinomycetes</taxon>
        <taxon>Pseudonocardiales</taxon>
        <taxon>Pseudonocardiaceae</taxon>
        <taxon>Amycolatopsis</taxon>
    </lineage>
</organism>
<dbReference type="Pfam" id="PF13185">
    <property type="entry name" value="GAF_2"/>
    <property type="match status" value="1"/>
</dbReference>
<evidence type="ECO:0000313" key="3">
    <source>
        <dbReference type="EMBL" id="AXB42828.1"/>
    </source>
</evidence>
<dbReference type="InterPro" id="IPR029016">
    <property type="entry name" value="GAF-like_dom_sf"/>
</dbReference>
<dbReference type="Proteomes" id="UP000250434">
    <property type="component" value="Chromosome"/>
</dbReference>
<dbReference type="Gene3D" id="3.30.450.40">
    <property type="match status" value="1"/>
</dbReference>
<dbReference type="Pfam" id="PF13556">
    <property type="entry name" value="HTH_30"/>
    <property type="match status" value="1"/>
</dbReference>
<dbReference type="PANTHER" id="PTHR33744:SF1">
    <property type="entry name" value="DNA-BINDING TRANSCRIPTIONAL ACTIVATOR ADER"/>
    <property type="match status" value="1"/>
</dbReference>
<dbReference type="InterPro" id="IPR042070">
    <property type="entry name" value="PucR_C-HTH_sf"/>
</dbReference>
<dbReference type="Pfam" id="PF17853">
    <property type="entry name" value="GGDEF_2"/>
    <property type="match status" value="1"/>
</dbReference>
<dbReference type="PANTHER" id="PTHR33744">
    <property type="entry name" value="CARBOHYDRATE DIACID REGULATOR"/>
    <property type="match status" value="1"/>
</dbReference>
<evidence type="ECO:0000259" key="2">
    <source>
        <dbReference type="SMART" id="SM00065"/>
    </source>
</evidence>
<dbReference type="AlphaFoldDB" id="A0A344L454"/>
<accession>A0A344L454</accession>
<name>A0A344L454_9PSEU</name>
<dbReference type="Gene3D" id="1.10.10.2840">
    <property type="entry name" value="PucR C-terminal helix-turn-helix domain"/>
    <property type="match status" value="1"/>
</dbReference>
<gene>
    <name evidence="3" type="ORF">A4R43_10010</name>
</gene>
<dbReference type="InterPro" id="IPR041522">
    <property type="entry name" value="CdaR_GGDEF"/>
</dbReference>
<dbReference type="SUPFAM" id="SSF55781">
    <property type="entry name" value="GAF domain-like"/>
    <property type="match status" value="1"/>
</dbReference>
<dbReference type="SMART" id="SM00065">
    <property type="entry name" value="GAF"/>
    <property type="match status" value="1"/>
</dbReference>